<name>A0A2T0U3K5_9MICO</name>
<comment type="caution">
    <text evidence="1">The sequence shown here is derived from an EMBL/GenBank/DDBJ whole genome shotgun (WGS) entry which is preliminary data.</text>
</comment>
<dbReference type="AlphaFoldDB" id="A0A2T0U3K5"/>
<proteinExistence type="predicted"/>
<dbReference type="Proteomes" id="UP000237822">
    <property type="component" value="Unassembled WGS sequence"/>
</dbReference>
<evidence type="ECO:0000313" key="2">
    <source>
        <dbReference type="Proteomes" id="UP000237822"/>
    </source>
</evidence>
<dbReference type="EMBL" id="PVTI01000033">
    <property type="protein sequence ID" value="PRY52499.1"/>
    <property type="molecule type" value="Genomic_DNA"/>
</dbReference>
<protein>
    <submittedName>
        <fullName evidence="1">Uncharacterized protein</fullName>
    </submittedName>
</protein>
<gene>
    <name evidence="1" type="ORF">BCF74_13328</name>
</gene>
<reference evidence="1 2" key="1">
    <citation type="submission" date="2018-03" db="EMBL/GenBank/DDBJ databases">
        <title>Genomic Encyclopedia of Archaeal and Bacterial Type Strains, Phase II (KMG-II): from individual species to whole genera.</title>
        <authorList>
            <person name="Goeker M."/>
        </authorList>
    </citation>
    <scope>NUCLEOTIDE SEQUENCE [LARGE SCALE GENOMIC DNA]</scope>
    <source>
        <strain evidence="1 2">ATCC BAA-1496</strain>
    </source>
</reference>
<accession>A0A2T0U3K5</accession>
<sequence>MRVVDGLGLILQFAPELQSQLINDPGDGQLMGIEGGTLQPRVLDTHARSFAASLLRSYLPYRSEHITVMPYRADLLDSA</sequence>
<evidence type="ECO:0000313" key="1">
    <source>
        <dbReference type="EMBL" id="PRY52499.1"/>
    </source>
</evidence>
<keyword evidence="2" id="KW-1185">Reference proteome</keyword>
<organism evidence="1 2">
    <name type="scientific">Knoellia remsis</name>
    <dbReference type="NCBI Taxonomy" id="407159"/>
    <lineage>
        <taxon>Bacteria</taxon>
        <taxon>Bacillati</taxon>
        <taxon>Actinomycetota</taxon>
        <taxon>Actinomycetes</taxon>
        <taxon>Micrococcales</taxon>
        <taxon>Intrasporangiaceae</taxon>
        <taxon>Knoellia</taxon>
    </lineage>
</organism>